<name>A0ABM6IEI4_9RHOB</name>
<dbReference type="RefSeq" id="WP_075777392.1">
    <property type="nucleotide sequence ID" value="NZ_CP019437.1"/>
</dbReference>
<dbReference type="SUPFAM" id="SSF54975">
    <property type="entry name" value="Acylphosphatase/BLUF domain-like"/>
    <property type="match status" value="1"/>
</dbReference>
<sequence length="141" mass="16015">MTELLTITYRSFSCLRKPIEGISAILSESLDRNQRLGITGLLLFDGAYFLQTIEGPSAETRSVYTKIVSDARHADVTPLRIRLIRERVFPTWRMKLIGPAATARIVPDMDGLDFAYKRLDEIHLAAKQVARPEPEQSYLLH</sequence>
<dbReference type="InterPro" id="IPR007024">
    <property type="entry name" value="BLUF_domain"/>
</dbReference>
<reference evidence="2 3" key="1">
    <citation type="submission" date="2017-01" db="EMBL/GenBank/DDBJ databases">
        <title>The complete genome sequence of a sulfur-oxidizing marine bacterium Thioclava sp. 25B10_4T.</title>
        <authorList>
            <person name="Liu Y."/>
            <person name="Lai Q."/>
            <person name="Shao Z."/>
        </authorList>
    </citation>
    <scope>NUCLEOTIDE SEQUENCE [LARGE SCALE GENOMIC DNA]</scope>
    <source>
        <strain evidence="2 3">25B10_4</strain>
    </source>
</reference>
<evidence type="ECO:0000259" key="1">
    <source>
        <dbReference type="PROSITE" id="PS50925"/>
    </source>
</evidence>
<feature type="domain" description="BLUF" evidence="1">
    <location>
        <begin position="4"/>
        <end position="95"/>
    </location>
</feature>
<dbReference type="Pfam" id="PF04940">
    <property type="entry name" value="BLUF"/>
    <property type="match status" value="1"/>
</dbReference>
<gene>
    <name evidence="2" type="ORF">BMG03_04500</name>
</gene>
<proteinExistence type="predicted"/>
<organism evidence="2 3">
    <name type="scientific">Thioclava nitratireducens</name>
    <dbReference type="NCBI Taxonomy" id="1915078"/>
    <lineage>
        <taxon>Bacteria</taxon>
        <taxon>Pseudomonadati</taxon>
        <taxon>Pseudomonadota</taxon>
        <taxon>Alphaproteobacteria</taxon>
        <taxon>Rhodobacterales</taxon>
        <taxon>Paracoccaceae</taxon>
        <taxon>Thioclava</taxon>
    </lineage>
</organism>
<keyword evidence="3" id="KW-1185">Reference proteome</keyword>
<evidence type="ECO:0000313" key="2">
    <source>
        <dbReference type="EMBL" id="AQS47137.1"/>
    </source>
</evidence>
<protein>
    <recommendedName>
        <fullName evidence="1">BLUF domain-containing protein</fullName>
    </recommendedName>
</protein>
<dbReference type="SMART" id="SM01034">
    <property type="entry name" value="BLUF"/>
    <property type="match status" value="1"/>
</dbReference>
<accession>A0ABM6IEI4</accession>
<dbReference type="EMBL" id="CP019437">
    <property type="protein sequence ID" value="AQS47137.1"/>
    <property type="molecule type" value="Genomic_DNA"/>
</dbReference>
<dbReference type="Gene3D" id="3.30.70.100">
    <property type="match status" value="1"/>
</dbReference>
<dbReference type="PROSITE" id="PS50925">
    <property type="entry name" value="BLUF"/>
    <property type="match status" value="1"/>
</dbReference>
<dbReference type="Proteomes" id="UP000185622">
    <property type="component" value="Chromosome"/>
</dbReference>
<dbReference type="InterPro" id="IPR036046">
    <property type="entry name" value="Acylphosphatase-like_dom_sf"/>
</dbReference>
<evidence type="ECO:0000313" key="3">
    <source>
        <dbReference type="Proteomes" id="UP000185622"/>
    </source>
</evidence>